<organism evidence="1 2">
    <name type="scientific">Psilocybe cyanescens</name>
    <dbReference type="NCBI Taxonomy" id="93625"/>
    <lineage>
        <taxon>Eukaryota</taxon>
        <taxon>Fungi</taxon>
        <taxon>Dikarya</taxon>
        <taxon>Basidiomycota</taxon>
        <taxon>Agaricomycotina</taxon>
        <taxon>Agaricomycetes</taxon>
        <taxon>Agaricomycetidae</taxon>
        <taxon>Agaricales</taxon>
        <taxon>Agaricineae</taxon>
        <taxon>Strophariaceae</taxon>
        <taxon>Psilocybe</taxon>
    </lineage>
</organism>
<accession>A0A409XN88</accession>
<keyword evidence="2" id="KW-1185">Reference proteome</keyword>
<dbReference type="AlphaFoldDB" id="A0A409XN88"/>
<reference evidence="1 2" key="1">
    <citation type="journal article" date="2018" name="Evol. Lett.">
        <title>Horizontal gene cluster transfer increased hallucinogenic mushroom diversity.</title>
        <authorList>
            <person name="Reynolds H.T."/>
            <person name="Vijayakumar V."/>
            <person name="Gluck-Thaler E."/>
            <person name="Korotkin H.B."/>
            <person name="Matheny P.B."/>
            <person name="Slot J.C."/>
        </authorList>
    </citation>
    <scope>NUCLEOTIDE SEQUENCE [LARGE SCALE GENOMIC DNA]</scope>
    <source>
        <strain evidence="1 2">2631</strain>
    </source>
</reference>
<dbReference type="InParanoid" id="A0A409XN88"/>
<evidence type="ECO:0000313" key="1">
    <source>
        <dbReference type="EMBL" id="PPQ92170.1"/>
    </source>
</evidence>
<dbReference type="EMBL" id="NHYD01001078">
    <property type="protein sequence ID" value="PPQ92170.1"/>
    <property type="molecule type" value="Genomic_DNA"/>
</dbReference>
<evidence type="ECO:0000313" key="2">
    <source>
        <dbReference type="Proteomes" id="UP000283269"/>
    </source>
</evidence>
<comment type="caution">
    <text evidence="1">The sequence shown here is derived from an EMBL/GenBank/DDBJ whole genome shotgun (WGS) entry which is preliminary data.</text>
</comment>
<proteinExistence type="predicted"/>
<sequence length="64" mass="6571">MSPPTTLTPVPTFTNAVGVGGTQATLTPKKGEIKHALRFTAVQAPSGGIKQLKNYNGFGKGSLS</sequence>
<name>A0A409XN88_PSICY</name>
<protein>
    <submittedName>
        <fullName evidence="1">Uncharacterized protein</fullName>
    </submittedName>
</protein>
<gene>
    <name evidence="1" type="ORF">CVT25_008815</name>
</gene>
<dbReference type="Proteomes" id="UP000283269">
    <property type="component" value="Unassembled WGS sequence"/>
</dbReference>